<feature type="chain" id="PRO_5026901661" evidence="2">
    <location>
        <begin position="28"/>
        <end position="110"/>
    </location>
</feature>
<sequence length="110" mass="12913">MVINEKETLFLCHWPLCFLVFLVQVDDDDRNPRKNTEFDSIHKRVQGECEFKTKPLYFYEQKHEKYERKVKVCVGVSCFGGLVVVGFFRVSAPFLFFETVGVGETNGHWK</sequence>
<protein>
    <submittedName>
        <fullName evidence="3">Uncharacterized protein</fullName>
    </submittedName>
</protein>
<evidence type="ECO:0000313" key="3">
    <source>
        <dbReference type="EMBL" id="NUU88056.1"/>
    </source>
</evidence>
<dbReference type="AlphaFoldDB" id="A0A6M2EVM2"/>
<organism evidence="3">
    <name type="scientific">Populus davidiana</name>
    <dbReference type="NCBI Taxonomy" id="266767"/>
    <lineage>
        <taxon>Eukaryota</taxon>
        <taxon>Viridiplantae</taxon>
        <taxon>Streptophyta</taxon>
        <taxon>Embryophyta</taxon>
        <taxon>Tracheophyta</taxon>
        <taxon>Spermatophyta</taxon>
        <taxon>Magnoliopsida</taxon>
        <taxon>eudicotyledons</taxon>
        <taxon>Gunneridae</taxon>
        <taxon>Pentapetalae</taxon>
        <taxon>rosids</taxon>
        <taxon>fabids</taxon>
        <taxon>Malpighiales</taxon>
        <taxon>Salicaceae</taxon>
        <taxon>Saliceae</taxon>
        <taxon>Populus</taxon>
    </lineage>
</organism>
<keyword evidence="1" id="KW-1133">Transmembrane helix</keyword>
<feature type="signal peptide" evidence="2">
    <location>
        <begin position="1"/>
        <end position="27"/>
    </location>
</feature>
<proteinExistence type="predicted"/>
<keyword evidence="1" id="KW-0472">Membrane</keyword>
<keyword evidence="1" id="KW-0812">Transmembrane</keyword>
<dbReference type="EMBL" id="GILB01007723">
    <property type="protein sequence ID" value="NUU88056.1"/>
    <property type="molecule type" value="Transcribed_RNA"/>
</dbReference>
<reference evidence="3" key="1">
    <citation type="submission" date="2020-03" db="EMBL/GenBank/DDBJ databases">
        <authorList>
            <person name="Zhang R."/>
        </authorList>
    </citation>
    <scope>NUCLEOTIDE SEQUENCE</scope>
</reference>
<keyword evidence="2" id="KW-0732">Signal</keyword>
<feature type="transmembrane region" description="Helical" evidence="1">
    <location>
        <begin position="72"/>
        <end position="96"/>
    </location>
</feature>
<evidence type="ECO:0000256" key="1">
    <source>
        <dbReference type="SAM" id="Phobius"/>
    </source>
</evidence>
<name>A0A6M2EVM2_9ROSI</name>
<accession>A0A6M2EVM2</accession>
<evidence type="ECO:0000256" key="2">
    <source>
        <dbReference type="SAM" id="SignalP"/>
    </source>
</evidence>